<evidence type="ECO:0000313" key="1">
    <source>
        <dbReference type="EMBL" id="CBJ90137.1"/>
    </source>
</evidence>
<dbReference type="KEGG" id="xne:XNC1_2077"/>
<dbReference type="EMBL" id="FN667742">
    <property type="protein sequence ID" value="CBJ90137.1"/>
    <property type="molecule type" value="Genomic_DNA"/>
</dbReference>
<organism evidence="1 2">
    <name type="scientific">Xenorhabdus nematophila (strain ATCC 19061 / DSM 3370 / CCUG 14189 / LMG 1036 / NCIMB 9965 / AN6)</name>
    <dbReference type="NCBI Taxonomy" id="406817"/>
    <lineage>
        <taxon>Bacteria</taxon>
        <taxon>Pseudomonadati</taxon>
        <taxon>Pseudomonadota</taxon>
        <taxon>Gammaproteobacteria</taxon>
        <taxon>Enterobacterales</taxon>
        <taxon>Morganellaceae</taxon>
        <taxon>Xenorhabdus</taxon>
    </lineage>
</organism>
<sequence length="51" mass="6096">MSIVPAIKQWRIRTLFISVLKLKPGKQDIIWRVIVKIKKNLVKFNRLPCHK</sequence>
<dbReference type="HOGENOM" id="CLU_3105474_0_0_6"/>
<dbReference type="STRING" id="406817.XNC1_2077"/>
<dbReference type="Proteomes" id="UP000008075">
    <property type="component" value="Chromosome"/>
</dbReference>
<evidence type="ECO:0000313" key="2">
    <source>
        <dbReference type="Proteomes" id="UP000008075"/>
    </source>
</evidence>
<proteinExistence type="predicted"/>
<keyword evidence="2" id="KW-1185">Reference proteome</keyword>
<protein>
    <submittedName>
        <fullName evidence="1">Uncharacterized protein</fullName>
    </submittedName>
</protein>
<dbReference type="AlphaFoldDB" id="D3VEM5"/>
<name>D3VEM5_XENNA</name>
<gene>
    <name evidence="1" type="ordered locus">XNC1_2077</name>
</gene>
<accession>D3VEM5</accession>
<reference evidence="1 2" key="1">
    <citation type="journal article" date="2011" name="PLoS ONE">
        <title>The entomopathogenic bacterial endosymbionts xenorhabdus and photorhabdus: convergent lifestyles from divergent genomes.</title>
        <authorList>
            <person name="Chaston J.M."/>
            <person name="Suen G."/>
            <person name="Tucker S.L."/>
            <person name="Andersen A.W."/>
            <person name="Bhasin A."/>
            <person name="Bode E."/>
            <person name="Bode H.B."/>
            <person name="Brachmann A.O."/>
            <person name="Cowles C.E."/>
            <person name="Cowles K.N."/>
            <person name="Darby C."/>
            <person name="de Leon L."/>
            <person name="Drace K."/>
            <person name="Du Z."/>
            <person name="Givaudan A."/>
            <person name="Herbert Tran E.E."/>
            <person name="Jewell K.A."/>
            <person name="Knack J.J."/>
            <person name="Krasomil-Osterfeld K.C."/>
            <person name="Kukor R."/>
            <person name="Lanois A."/>
            <person name="Latreille P."/>
            <person name="Leimgruber N.K."/>
            <person name="Lipke C.M."/>
            <person name="Liu R."/>
            <person name="Lu X."/>
            <person name="Martens E.C."/>
            <person name="Marri P.R."/>
            <person name="Medigue C."/>
            <person name="Menard M.L."/>
            <person name="Miller N.M."/>
            <person name="Morales-Soto N."/>
            <person name="Norton S."/>
            <person name="Ogier J.C."/>
            <person name="Orchard S.S."/>
            <person name="Park D."/>
            <person name="Park Y."/>
            <person name="Qurollo B.A."/>
            <person name="Sugar D.R."/>
            <person name="Richards G.R."/>
            <person name="Rouy Z."/>
            <person name="Slominski B."/>
            <person name="Slominski K."/>
            <person name="Snyder H."/>
            <person name="Tjaden B.C."/>
            <person name="van der Hoeven R."/>
            <person name="Welch R.D."/>
            <person name="Wheeler C."/>
            <person name="Xiang B."/>
            <person name="Barbazuk B."/>
            <person name="Gaudriault S."/>
            <person name="Goodner B."/>
            <person name="Slater S.C."/>
            <person name="Forst S."/>
            <person name="Goldman B.S."/>
            <person name="Goodrich-Blair H."/>
        </authorList>
    </citation>
    <scope>NUCLEOTIDE SEQUENCE [LARGE SCALE GENOMIC DNA]</scope>
    <source>
        <strain evidence="2">ATCC 19061 / DSM 3370 / CCUG 14189 / LMG 1036 / NCIMB 9965 / AN6</strain>
    </source>
</reference>